<dbReference type="Proteomes" id="UP000009286">
    <property type="component" value="Chromosome"/>
</dbReference>
<dbReference type="EMBL" id="CP002382">
    <property type="protein sequence ID" value="AEP08566.1"/>
    <property type="molecule type" value="Genomic_DNA"/>
</dbReference>
<feature type="domain" description="Lipid/polyisoprenoid-binding YceI-like" evidence="2">
    <location>
        <begin position="28"/>
        <end position="193"/>
    </location>
</feature>
<dbReference type="AlphaFoldDB" id="G2KP58"/>
<accession>G2KP58</accession>
<evidence type="ECO:0000313" key="3">
    <source>
        <dbReference type="EMBL" id="AEP08566.1"/>
    </source>
</evidence>
<dbReference type="RefSeq" id="WP_014101789.1">
    <property type="nucleotide sequence ID" value="NC_016026.1"/>
</dbReference>
<dbReference type="eggNOG" id="COG2353">
    <property type="taxonomic scope" value="Bacteria"/>
</dbReference>
<dbReference type="SUPFAM" id="SSF101874">
    <property type="entry name" value="YceI-like"/>
    <property type="match status" value="1"/>
</dbReference>
<dbReference type="PANTHER" id="PTHR34406">
    <property type="entry name" value="PROTEIN YCEI"/>
    <property type="match status" value="1"/>
</dbReference>
<dbReference type="KEGG" id="mai:MICA_220"/>
<dbReference type="HOGENOM" id="CLU_071003_1_2_5"/>
<dbReference type="Gene3D" id="2.40.128.110">
    <property type="entry name" value="Lipid/polyisoprenoid-binding, YceI-like"/>
    <property type="match status" value="1"/>
</dbReference>
<feature type="chain" id="PRO_5003432668" evidence="1">
    <location>
        <begin position="23"/>
        <end position="202"/>
    </location>
</feature>
<feature type="signal peptide" evidence="1">
    <location>
        <begin position="1"/>
        <end position="22"/>
    </location>
</feature>
<dbReference type="PANTHER" id="PTHR34406:SF1">
    <property type="entry name" value="PROTEIN YCEI"/>
    <property type="match status" value="1"/>
</dbReference>
<organism evidence="3 4">
    <name type="scientific">Micavibrio aeruginosavorus (strain ARL-13)</name>
    <dbReference type="NCBI Taxonomy" id="856793"/>
    <lineage>
        <taxon>Bacteria</taxon>
        <taxon>Pseudomonadati</taxon>
        <taxon>Bdellovibrionota</taxon>
        <taxon>Bdellovibrionia</taxon>
        <taxon>Bdellovibrionales</taxon>
        <taxon>Pseudobdellovibrionaceae</taxon>
        <taxon>Micavibrio</taxon>
    </lineage>
</organism>
<dbReference type="SMART" id="SM00867">
    <property type="entry name" value="YceI"/>
    <property type="match status" value="1"/>
</dbReference>
<gene>
    <name evidence="3" type="ordered locus">MICA_220</name>
</gene>
<protein>
    <submittedName>
        <fullName evidence="3">YceI-like domain protein</fullName>
    </submittedName>
</protein>
<evidence type="ECO:0000259" key="2">
    <source>
        <dbReference type="SMART" id="SM00867"/>
    </source>
</evidence>
<dbReference type="STRING" id="856793.MICA_220"/>
<proteinExistence type="predicted"/>
<evidence type="ECO:0000313" key="4">
    <source>
        <dbReference type="Proteomes" id="UP000009286"/>
    </source>
</evidence>
<reference evidence="3 4" key="1">
    <citation type="journal article" date="2011" name="BMC Genomics">
        <title>Genomic insights into an obligate epibiotic bacterial predator: Micavibrio aeruginosavorus ARL-13.</title>
        <authorList>
            <person name="Wang Z."/>
            <person name="Kadouri D."/>
            <person name="Wu M."/>
        </authorList>
    </citation>
    <scope>NUCLEOTIDE SEQUENCE [LARGE SCALE GENOMIC DNA]</scope>
    <source>
        <strain evidence="3 4">ARL-13</strain>
    </source>
</reference>
<keyword evidence="1" id="KW-0732">Signal</keyword>
<dbReference type="InterPro" id="IPR007372">
    <property type="entry name" value="Lipid/polyisoprenoid-bd_YceI"/>
</dbReference>
<name>G2KP58_MICAA</name>
<evidence type="ECO:0000256" key="1">
    <source>
        <dbReference type="SAM" id="SignalP"/>
    </source>
</evidence>
<dbReference type="OrthoDB" id="9811006at2"/>
<sequence>MSRFLSILAAAALLITPVAARAADAVETYTLETPHTQIVFAVNHLGFSNSIGKFLGYSGTIHFDRTDPSKSNVDVVIKSDSLEINDDAWNKHLKNADFLDVEKFPEITFKSTGIAVTGEKTADITGDLTIKGVTKPVVLKTTFNNAGPHPMNPAESRAGFSATTSFKRSDFGITYGIPAVGDDVEVRIEVESILQAKPATNE</sequence>
<keyword evidence="4" id="KW-1185">Reference proteome</keyword>
<dbReference type="Pfam" id="PF04264">
    <property type="entry name" value="YceI"/>
    <property type="match status" value="1"/>
</dbReference>
<dbReference type="InterPro" id="IPR036761">
    <property type="entry name" value="TTHA0802/YceI-like_sf"/>
</dbReference>